<dbReference type="PROSITE" id="PS00211">
    <property type="entry name" value="ABC_TRANSPORTER_1"/>
    <property type="match status" value="1"/>
</dbReference>
<dbReference type="FunFam" id="3.40.50.300:FF:000016">
    <property type="entry name" value="Oligopeptide ABC transporter ATP-binding component"/>
    <property type="match status" value="1"/>
</dbReference>
<dbReference type="AlphaFoldDB" id="A0A542EM21"/>
<keyword evidence="3" id="KW-0547">Nucleotide-binding</keyword>
<dbReference type="PROSITE" id="PS50893">
    <property type="entry name" value="ABC_TRANSPORTER_2"/>
    <property type="match status" value="1"/>
</dbReference>
<dbReference type="GO" id="GO:0055085">
    <property type="term" value="P:transmembrane transport"/>
    <property type="evidence" value="ECO:0007669"/>
    <property type="project" value="UniProtKB-ARBA"/>
</dbReference>
<feature type="domain" description="ABC transporter" evidence="6">
    <location>
        <begin position="17"/>
        <end position="264"/>
    </location>
</feature>
<evidence type="ECO:0000313" key="8">
    <source>
        <dbReference type="Proteomes" id="UP000316298"/>
    </source>
</evidence>
<accession>A0A542EM21</accession>
<dbReference type="PANTHER" id="PTHR43776">
    <property type="entry name" value="TRANSPORT ATP-BINDING PROTEIN"/>
    <property type="match status" value="1"/>
</dbReference>
<evidence type="ECO:0000256" key="3">
    <source>
        <dbReference type="ARBA" id="ARBA00022741"/>
    </source>
</evidence>
<evidence type="ECO:0000256" key="4">
    <source>
        <dbReference type="ARBA" id="ARBA00022840"/>
    </source>
</evidence>
<dbReference type="InterPro" id="IPR050319">
    <property type="entry name" value="ABC_transp_ATP-bind"/>
</dbReference>
<evidence type="ECO:0000259" key="6">
    <source>
        <dbReference type="PROSITE" id="PS50893"/>
    </source>
</evidence>
<dbReference type="InterPro" id="IPR027417">
    <property type="entry name" value="P-loop_NTPase"/>
</dbReference>
<dbReference type="GO" id="GO:0005524">
    <property type="term" value="F:ATP binding"/>
    <property type="evidence" value="ECO:0007669"/>
    <property type="project" value="UniProtKB-KW"/>
</dbReference>
<gene>
    <name evidence="7" type="ORF">FB475_0483</name>
</gene>
<keyword evidence="2" id="KW-0813">Transport</keyword>
<organism evidence="7 8">
    <name type="scientific">Kribbella jejuensis</name>
    <dbReference type="NCBI Taxonomy" id="236068"/>
    <lineage>
        <taxon>Bacteria</taxon>
        <taxon>Bacillati</taxon>
        <taxon>Actinomycetota</taxon>
        <taxon>Actinomycetes</taxon>
        <taxon>Propionibacteriales</taxon>
        <taxon>Kribbellaceae</taxon>
        <taxon>Kribbella</taxon>
    </lineage>
</organism>
<dbReference type="SMART" id="SM00382">
    <property type="entry name" value="AAA"/>
    <property type="match status" value="1"/>
</dbReference>
<dbReference type="GO" id="GO:0016887">
    <property type="term" value="F:ATP hydrolysis activity"/>
    <property type="evidence" value="ECO:0007669"/>
    <property type="project" value="InterPro"/>
</dbReference>
<dbReference type="EMBL" id="VFMM01000001">
    <property type="protein sequence ID" value="TQJ16388.1"/>
    <property type="molecule type" value="Genomic_DNA"/>
</dbReference>
<evidence type="ECO:0000256" key="5">
    <source>
        <dbReference type="SAM" id="MobiDB-lite"/>
    </source>
</evidence>
<evidence type="ECO:0000256" key="1">
    <source>
        <dbReference type="ARBA" id="ARBA00005417"/>
    </source>
</evidence>
<dbReference type="InterPro" id="IPR017871">
    <property type="entry name" value="ABC_transporter-like_CS"/>
</dbReference>
<evidence type="ECO:0000313" key="7">
    <source>
        <dbReference type="EMBL" id="TQJ16388.1"/>
    </source>
</evidence>
<name>A0A542EM21_9ACTN</name>
<dbReference type="OrthoDB" id="5357528at2"/>
<dbReference type="SUPFAM" id="SSF52540">
    <property type="entry name" value="P-loop containing nucleoside triphosphate hydrolases"/>
    <property type="match status" value="1"/>
</dbReference>
<keyword evidence="4 7" id="KW-0067">ATP-binding</keyword>
<proteinExistence type="inferred from homology"/>
<reference evidence="7 8" key="1">
    <citation type="submission" date="2019-06" db="EMBL/GenBank/DDBJ databases">
        <title>Sequencing the genomes of 1000 actinobacteria strains.</title>
        <authorList>
            <person name="Klenk H.-P."/>
        </authorList>
    </citation>
    <scope>NUCLEOTIDE SEQUENCE [LARGE SCALE GENOMIC DNA]</scope>
    <source>
        <strain evidence="7 8">DSM 17305</strain>
    </source>
</reference>
<evidence type="ECO:0000256" key="2">
    <source>
        <dbReference type="ARBA" id="ARBA00022448"/>
    </source>
</evidence>
<feature type="region of interest" description="Disordered" evidence="5">
    <location>
        <begin position="281"/>
        <end position="320"/>
    </location>
</feature>
<dbReference type="InterPro" id="IPR003593">
    <property type="entry name" value="AAA+_ATPase"/>
</dbReference>
<dbReference type="InterPro" id="IPR003439">
    <property type="entry name" value="ABC_transporter-like_ATP-bd"/>
</dbReference>
<protein>
    <submittedName>
        <fullName evidence="7">Peptide/nickel transport system ATP-binding protein</fullName>
    </submittedName>
</protein>
<dbReference type="Gene3D" id="3.40.50.300">
    <property type="entry name" value="P-loop containing nucleotide triphosphate hydrolases"/>
    <property type="match status" value="1"/>
</dbReference>
<dbReference type="Pfam" id="PF00005">
    <property type="entry name" value="ABC_tran"/>
    <property type="match status" value="1"/>
</dbReference>
<dbReference type="Proteomes" id="UP000316298">
    <property type="component" value="Unassembled WGS sequence"/>
</dbReference>
<comment type="caution">
    <text evidence="7">The sequence shown here is derived from an EMBL/GenBank/DDBJ whole genome shotgun (WGS) entry which is preliminary data.</text>
</comment>
<sequence>MPEQVPTTCELESPTAIQVVDVVRDYPRPRTSLVRPAPVVHALRGVSFEVKQGERFGIVGESGCGKSTLLRIIAALDRATSGQVIVEGTDITHLSERRLRPLRENLQLVFQDPMSSLDPRMRVRDIIAEPLVVQGHPASGQRVRELLEAVGLSADAGDRYPHQFSGGQRQRISIARALAPRPRILIADEPVSALDVSVRAQVLNLISDLVDELDLTLVFVSHDLSVVKHVCDRVTVMHAGQIVETGYTGDVYAAPQHPYTQRLVSAIPTLQRALSGATTADLLTGPTTDELLPGAITADPLAEPPARDPLAEQPWKGEPR</sequence>
<feature type="compositionally biased region" description="Basic and acidic residues" evidence="5">
    <location>
        <begin position="305"/>
        <end position="320"/>
    </location>
</feature>
<dbReference type="RefSeq" id="WP_141852104.1">
    <property type="nucleotide sequence ID" value="NZ_BAAAKA010000047.1"/>
</dbReference>
<dbReference type="PANTHER" id="PTHR43776:SF7">
    <property type="entry name" value="D,D-DIPEPTIDE TRANSPORT ATP-BINDING PROTEIN DDPF-RELATED"/>
    <property type="match status" value="1"/>
</dbReference>
<comment type="similarity">
    <text evidence="1">Belongs to the ABC transporter superfamily.</text>
</comment>
<dbReference type="CDD" id="cd03257">
    <property type="entry name" value="ABC_NikE_OppD_transporters"/>
    <property type="match status" value="1"/>
</dbReference>
<keyword evidence="8" id="KW-1185">Reference proteome</keyword>